<dbReference type="Proteomes" id="UP001597492">
    <property type="component" value="Unassembled WGS sequence"/>
</dbReference>
<reference evidence="3" key="1">
    <citation type="journal article" date="2019" name="Int. J. Syst. Evol. Microbiol.">
        <title>The Global Catalogue of Microorganisms (GCM) 10K type strain sequencing project: providing services to taxonomists for standard genome sequencing and annotation.</title>
        <authorList>
            <consortium name="The Broad Institute Genomics Platform"/>
            <consortium name="The Broad Institute Genome Sequencing Center for Infectious Disease"/>
            <person name="Wu L."/>
            <person name="Ma J."/>
        </authorList>
    </citation>
    <scope>NUCLEOTIDE SEQUENCE [LARGE SCALE GENOMIC DNA]</scope>
    <source>
        <strain evidence="3">TISTR 1514</strain>
    </source>
</reference>
<evidence type="ECO:0000313" key="3">
    <source>
        <dbReference type="Proteomes" id="UP001597492"/>
    </source>
</evidence>
<feature type="domain" description="NTP pyrophosphohydrolase MazG-like" evidence="1">
    <location>
        <begin position="28"/>
        <end position="101"/>
    </location>
</feature>
<protein>
    <submittedName>
        <fullName evidence="2">MazG family protein</fullName>
    </submittedName>
</protein>
<dbReference type="InterPro" id="IPR004518">
    <property type="entry name" value="MazG-like_dom"/>
</dbReference>
<keyword evidence="3" id="KW-1185">Reference proteome</keyword>
<dbReference type="RefSeq" id="WP_019619503.1">
    <property type="nucleotide sequence ID" value="NZ_JBHUNE010000006.1"/>
</dbReference>
<dbReference type="InterPro" id="IPR048015">
    <property type="entry name" value="NTP-PPase_MazG-like_N"/>
</dbReference>
<dbReference type="SUPFAM" id="SSF101386">
    <property type="entry name" value="all-alpha NTP pyrophosphatases"/>
    <property type="match status" value="1"/>
</dbReference>
<dbReference type="InterPro" id="IPR011551">
    <property type="entry name" value="NTP_PyrPHydrolase_MazG"/>
</dbReference>
<dbReference type="PANTHER" id="PTHR30522">
    <property type="entry name" value="NUCLEOSIDE TRIPHOSPHATE PYROPHOSPHOHYDROLASE"/>
    <property type="match status" value="1"/>
</dbReference>
<accession>A0ABW5UY11</accession>
<dbReference type="Gene3D" id="1.10.287.1080">
    <property type="entry name" value="MazG-like"/>
    <property type="match status" value="2"/>
</dbReference>
<dbReference type="CDD" id="cd11528">
    <property type="entry name" value="NTP-PPase_MazG_Nterm"/>
    <property type="match status" value="1"/>
</dbReference>
<dbReference type="EMBL" id="JBHUNE010000006">
    <property type="protein sequence ID" value="MFD2758283.1"/>
    <property type="molecule type" value="Genomic_DNA"/>
</dbReference>
<evidence type="ECO:0000313" key="2">
    <source>
        <dbReference type="EMBL" id="MFD2758283.1"/>
    </source>
</evidence>
<comment type="caution">
    <text evidence="2">The sequence shown here is derived from an EMBL/GenBank/DDBJ whole genome shotgun (WGS) entry which is preliminary data.</text>
</comment>
<sequence length="218" mass="23836">MANDEVQRLIDTVERFRGEHGCAWFEEQTHRSLAKYLVEESAELIDAIETDNDAEMREELGDVLFQVLFHANVAAHRGAFTLDDVARDQTEKLLRRNPHVFGATPTRDIGEIIAMWEEAKAIEKRDRTSVLDGVSHAMPALALAQKVLGRASGLEVDTRGPESNDPEEALGALLLTAVAAAREAGLDAERALRGAIRGLESRIRDAEQSAGRGVGNNG</sequence>
<name>A0ABW5UY11_9MICO</name>
<proteinExistence type="predicted"/>
<dbReference type="PANTHER" id="PTHR30522:SF0">
    <property type="entry name" value="NUCLEOSIDE TRIPHOSPHATE PYROPHOSPHOHYDROLASE"/>
    <property type="match status" value="1"/>
</dbReference>
<evidence type="ECO:0000259" key="1">
    <source>
        <dbReference type="Pfam" id="PF03819"/>
    </source>
</evidence>
<organism evidence="2 3">
    <name type="scientific">Gulosibacter faecalis</name>
    <dbReference type="NCBI Taxonomy" id="272240"/>
    <lineage>
        <taxon>Bacteria</taxon>
        <taxon>Bacillati</taxon>
        <taxon>Actinomycetota</taxon>
        <taxon>Actinomycetes</taxon>
        <taxon>Micrococcales</taxon>
        <taxon>Microbacteriaceae</taxon>
        <taxon>Gulosibacter</taxon>
    </lineage>
</organism>
<gene>
    <name evidence="2" type="ORF">ACFSW7_07815</name>
</gene>
<dbReference type="Pfam" id="PF03819">
    <property type="entry name" value="MazG"/>
    <property type="match status" value="1"/>
</dbReference>